<geneLocation type="plasmid" evidence="4">
    <name>parsfin4</name>
</geneLocation>
<evidence type="ECO:0000313" key="4">
    <source>
        <dbReference type="Proteomes" id="UP000295134"/>
    </source>
</evidence>
<evidence type="ECO:0008006" key="6">
    <source>
        <dbReference type="Google" id="ProtNLM"/>
    </source>
</evidence>
<reference evidence="3" key="2">
    <citation type="submission" date="2023-04" db="EMBL/GenBank/DDBJ databases">
        <title>Genome dynamics across the evolutionary transition to endosymbiosis.</title>
        <authorList>
            <person name="Siozios S."/>
            <person name="Nadal-Jimenez P."/>
            <person name="Azagi T."/>
            <person name="Sprong H."/>
            <person name="Frost C.L."/>
            <person name="Parratt S.R."/>
            <person name="Taylor G."/>
            <person name="Brettell L."/>
            <person name="Lew K.C."/>
            <person name="Croft L."/>
            <person name="King K.C."/>
            <person name="Brockhurst M.A."/>
            <person name="Hypsa V."/>
            <person name="Novakova E."/>
            <person name="Darby A.C."/>
            <person name="Hurst G.D.D."/>
        </authorList>
    </citation>
    <scope>NUCLEOTIDE SEQUENCE</scope>
    <source>
        <strain evidence="3">ANv_CAN</strain>
        <plasmid evidence="3">paNv_CAN11</plasmid>
    </source>
</reference>
<geneLocation type="plasmid" evidence="3 5">
    <name>paNv_CAN11</name>
</geneLocation>
<reference evidence="2 4" key="1">
    <citation type="submission" date="2019-03" db="EMBL/GenBank/DDBJ databases">
        <title>Long-read sequencing reveals hyperdense prophage content in a complex bacterial symbiont genome.</title>
        <authorList>
            <person name="Frost C.L."/>
            <person name="Siozios S."/>
            <person name="Nadal-Jimenez P."/>
            <person name="Brockhurst M.A."/>
            <person name="King K.C."/>
            <person name="Darby A.C."/>
            <person name="Hurst G.D.D."/>
        </authorList>
    </citation>
    <scope>NUCLEOTIDE SEQUENCE [LARGE SCALE GENOMIC DNA]</scope>
    <source>
        <strain evidence="2 4">FIN</strain>
        <plasmid evidence="1">pArsFIN3</plasmid>
        <plasmid evidence="4">parsfin3</plasmid>
        <plasmid evidence="4">parsfin4</plasmid>
        <plasmid evidence="2">pArsFIN4</plasmid>
    </source>
</reference>
<dbReference type="Proteomes" id="UP000295134">
    <property type="component" value="Plasmid pArsFIN4"/>
</dbReference>
<geneLocation type="plasmid" evidence="4">
    <name>parsfin3</name>
</geneLocation>
<dbReference type="RefSeq" id="WP_026824164.1">
    <property type="nucleotide sequence ID" value="NZ_CP038615.1"/>
</dbReference>
<dbReference type="EMBL" id="CP123534">
    <property type="protein sequence ID" value="WGM08980.1"/>
    <property type="molecule type" value="Genomic_DNA"/>
</dbReference>
<organism evidence="2 4">
    <name type="scientific">Arsenophonus nasoniae</name>
    <name type="common">son-killer infecting Nasonia vitripennis</name>
    <dbReference type="NCBI Taxonomy" id="638"/>
    <lineage>
        <taxon>Bacteria</taxon>
        <taxon>Pseudomonadati</taxon>
        <taxon>Pseudomonadota</taxon>
        <taxon>Gammaproteobacteria</taxon>
        <taxon>Enterobacterales</taxon>
        <taxon>Morganellaceae</taxon>
        <taxon>Arsenophonus</taxon>
    </lineage>
</organism>
<sequence>MSLTRYKENPFIEGMVVPIKGKKIQLSKLGKDNNVLVNQYTGEIYGTHITTFKKVDTEQFVKLFTANIALTFGLNSAGIKAFNVLIWAVQFKAIAKDQVDLDSIALEDFLEAHKDNNPSIKLSLATFKRGLNELENALIIAKTLRPGRYFINPNFCFNGDRIAFTTLIEKK</sequence>
<dbReference type="AlphaFoldDB" id="A0A4P7L055"/>
<geneLocation type="plasmid" evidence="2">
    <name>pArsFIN4</name>
</geneLocation>
<name>A0A4P7L055_9GAMM</name>
<dbReference type="GeneID" id="39752123"/>
<evidence type="ECO:0000313" key="1">
    <source>
        <dbReference type="EMBL" id="QBY45986.1"/>
    </source>
</evidence>
<dbReference type="Proteomes" id="UP000295134">
    <property type="component" value="Plasmid pArsFIN3"/>
</dbReference>
<dbReference type="EMBL" id="CP038615">
    <property type="protein sequence ID" value="QBY45986.1"/>
    <property type="molecule type" value="Genomic_DNA"/>
</dbReference>
<evidence type="ECO:0000313" key="3">
    <source>
        <dbReference type="EMBL" id="WGM08980.1"/>
    </source>
</evidence>
<dbReference type="EMBL" id="CP038616">
    <property type="protein sequence ID" value="QBY46059.1"/>
    <property type="molecule type" value="Genomic_DNA"/>
</dbReference>
<geneLocation type="plasmid" evidence="1">
    <name>pArsFIN3</name>
</geneLocation>
<proteinExistence type="predicted"/>
<keyword evidence="2" id="KW-0614">Plasmid</keyword>
<dbReference type="Proteomes" id="UP001177592">
    <property type="component" value="Plasmid paNv_CAN11"/>
</dbReference>
<gene>
    <name evidence="1" type="ORF">ArsFIN_45970</name>
    <name evidence="2" type="ORF">ArsFIN_46700</name>
    <name evidence="3" type="ORF">QE258_26855</name>
</gene>
<accession>A0A4P7L055</accession>
<dbReference type="KEGG" id="ans:ArsFIN_46700"/>
<protein>
    <recommendedName>
        <fullName evidence="6">Plasmid replication protein RepL domain-containing protein</fullName>
    </recommendedName>
</protein>
<evidence type="ECO:0000313" key="2">
    <source>
        <dbReference type="EMBL" id="QBY46059.1"/>
    </source>
</evidence>
<evidence type="ECO:0000313" key="5">
    <source>
        <dbReference type="Proteomes" id="UP001177592"/>
    </source>
</evidence>
<dbReference type="KEGG" id="ans:ArsFIN_45970"/>
<keyword evidence="5" id="KW-1185">Reference proteome</keyword>